<comment type="subunit">
    <text evidence="9">Homotetramer.</text>
</comment>
<dbReference type="GO" id="GO:0008878">
    <property type="term" value="F:glucose-1-phosphate adenylyltransferase activity"/>
    <property type="evidence" value="ECO:0007669"/>
    <property type="project" value="UniProtKB-UniRule"/>
</dbReference>
<name>A0AAP5N5Y2_9ENTE</name>
<comment type="function">
    <text evidence="9">Involved in the biosynthesis of ADP-glucose, a building block required for the elongation reactions to produce glycogen. Catalyzes the reaction between ATP and alpha-D-glucose 1-phosphate (G1P) to produce pyrophosphate and ADP-Glc.</text>
</comment>
<dbReference type="EMBL" id="JARPXL010000005">
    <property type="protein sequence ID" value="MDT2544017.1"/>
    <property type="molecule type" value="Genomic_DNA"/>
</dbReference>
<feature type="domain" description="Nucleotidyl transferase" evidence="10">
    <location>
        <begin position="16"/>
        <end position="266"/>
    </location>
</feature>
<gene>
    <name evidence="9" type="primary">glgC</name>
    <name evidence="13" type="ORF">P7D69_06690</name>
    <name evidence="12" type="ORF">P7D78_13890</name>
</gene>
<dbReference type="EC" id="2.7.7.27" evidence="9"/>
<dbReference type="NCBIfam" id="NF003670">
    <property type="entry name" value="PRK05293.1"/>
    <property type="match status" value="1"/>
</dbReference>
<dbReference type="PROSITE" id="PS00808">
    <property type="entry name" value="ADP_GLC_PYROPHOSPH_1"/>
    <property type="match status" value="1"/>
</dbReference>
<evidence type="ECO:0000256" key="7">
    <source>
        <dbReference type="ARBA" id="ARBA00023056"/>
    </source>
</evidence>
<dbReference type="EMBL" id="JARPXM010000015">
    <property type="protein sequence ID" value="MDT2539223.1"/>
    <property type="molecule type" value="Genomic_DNA"/>
</dbReference>
<dbReference type="Gene3D" id="3.90.550.10">
    <property type="entry name" value="Spore Coat Polysaccharide Biosynthesis Protein SpsA, Chain A"/>
    <property type="match status" value="1"/>
</dbReference>
<evidence type="ECO:0000256" key="8">
    <source>
        <dbReference type="ARBA" id="ARBA00023277"/>
    </source>
</evidence>
<keyword evidence="7 9" id="KW-0320">Glycogen biosynthesis</keyword>
<dbReference type="AlphaFoldDB" id="A0AAP5N5Y2"/>
<evidence type="ECO:0000256" key="1">
    <source>
        <dbReference type="ARBA" id="ARBA00010443"/>
    </source>
</evidence>
<dbReference type="PANTHER" id="PTHR43523:SF2">
    <property type="entry name" value="GLUCOSE-1-PHOSPHATE ADENYLYLTRANSFERASE"/>
    <property type="match status" value="1"/>
</dbReference>
<dbReference type="InterPro" id="IPR056818">
    <property type="entry name" value="GlmU/GlgC-like_hexapep"/>
</dbReference>
<dbReference type="GO" id="GO:0005978">
    <property type="term" value="P:glycogen biosynthetic process"/>
    <property type="evidence" value="ECO:0007669"/>
    <property type="project" value="UniProtKB-UniRule"/>
</dbReference>
<dbReference type="InterPro" id="IPR005836">
    <property type="entry name" value="ADP_Glu_pyroP_CS"/>
</dbReference>
<dbReference type="PANTHER" id="PTHR43523">
    <property type="entry name" value="GLUCOSE-1-PHOSPHATE ADENYLYLTRANSFERASE-RELATED"/>
    <property type="match status" value="1"/>
</dbReference>
<feature type="binding site" evidence="9">
    <location>
        <position position="199"/>
    </location>
    <ligand>
        <name>alpha-D-glucose 1-phosphate</name>
        <dbReference type="ChEBI" id="CHEBI:58601"/>
    </ligand>
</feature>
<dbReference type="CDD" id="cd02508">
    <property type="entry name" value="ADP_Glucose_PP"/>
    <property type="match status" value="1"/>
</dbReference>
<comment type="catalytic activity">
    <reaction evidence="9">
        <text>alpha-D-glucose 1-phosphate + ATP + H(+) = ADP-alpha-D-glucose + diphosphate</text>
        <dbReference type="Rhea" id="RHEA:12120"/>
        <dbReference type="ChEBI" id="CHEBI:15378"/>
        <dbReference type="ChEBI" id="CHEBI:30616"/>
        <dbReference type="ChEBI" id="CHEBI:33019"/>
        <dbReference type="ChEBI" id="CHEBI:57498"/>
        <dbReference type="ChEBI" id="CHEBI:58601"/>
        <dbReference type="EC" id="2.7.7.27"/>
    </reaction>
</comment>
<protein>
    <recommendedName>
        <fullName evidence="9">Glucose-1-phosphate adenylyltransferase</fullName>
        <ecNumber evidence="9">2.7.7.27</ecNumber>
    </recommendedName>
    <alternativeName>
        <fullName evidence="9">ADP-glucose pyrophosphorylase</fullName>
        <shortName evidence="9">ADPGlc PPase</shortName>
    </alternativeName>
    <alternativeName>
        <fullName evidence="9">ADP-glucose synthase</fullName>
    </alternativeName>
</protein>
<comment type="similarity">
    <text evidence="1 9">Belongs to the bacterial/plant glucose-1-phosphate adenylyltransferase family.</text>
</comment>
<organism evidence="12 14">
    <name type="scientific">Enterococcus raffinosus</name>
    <dbReference type="NCBI Taxonomy" id="71452"/>
    <lineage>
        <taxon>Bacteria</taxon>
        <taxon>Bacillati</taxon>
        <taxon>Bacillota</taxon>
        <taxon>Bacilli</taxon>
        <taxon>Lactobacillales</taxon>
        <taxon>Enterococcaceae</taxon>
        <taxon>Enterococcus</taxon>
    </lineage>
</organism>
<keyword evidence="3 9" id="KW-0808">Transferase</keyword>
<feature type="site" description="Could play a key role in the communication between the regulatory and the substrate sites" evidence="9">
    <location>
        <position position="107"/>
    </location>
</feature>
<dbReference type="Proteomes" id="UP001249240">
    <property type="component" value="Unassembled WGS sequence"/>
</dbReference>
<dbReference type="PROSITE" id="PS00810">
    <property type="entry name" value="ADP_GLC_PYROPHOSPH_3"/>
    <property type="match status" value="1"/>
</dbReference>
<reference evidence="12" key="1">
    <citation type="submission" date="2023-03" db="EMBL/GenBank/DDBJ databases">
        <authorList>
            <person name="Shen W."/>
            <person name="Cai J."/>
        </authorList>
    </citation>
    <scope>NUCLEOTIDE SEQUENCE</scope>
    <source>
        <strain evidence="12">B646-2</strain>
        <strain evidence="13">Y15</strain>
    </source>
</reference>
<evidence type="ECO:0000259" key="10">
    <source>
        <dbReference type="Pfam" id="PF00483"/>
    </source>
</evidence>
<evidence type="ECO:0000313" key="14">
    <source>
        <dbReference type="Proteomes" id="UP001249240"/>
    </source>
</evidence>
<evidence type="ECO:0000256" key="3">
    <source>
        <dbReference type="ARBA" id="ARBA00022679"/>
    </source>
</evidence>
<dbReference type="GeneID" id="67039859"/>
<dbReference type="InterPro" id="IPR011004">
    <property type="entry name" value="Trimer_LpxA-like_sf"/>
</dbReference>
<feature type="domain" description="Glucose-1-phosphate adenylyltransferase/Bifunctional protein GlmU-like C-terminal hexapeptide" evidence="11">
    <location>
        <begin position="298"/>
        <end position="367"/>
    </location>
</feature>
<feature type="site" description="Could play a key role in the communication between the regulatory and the substrate sites" evidence="9">
    <location>
        <position position="68"/>
    </location>
</feature>
<evidence type="ECO:0000313" key="13">
    <source>
        <dbReference type="EMBL" id="MDT2544017.1"/>
    </source>
</evidence>
<keyword evidence="2 9" id="KW-0321">Glycogen metabolism</keyword>
<evidence type="ECO:0000256" key="2">
    <source>
        <dbReference type="ARBA" id="ARBA00022600"/>
    </source>
</evidence>
<proteinExistence type="inferred from homology"/>
<keyword evidence="8 9" id="KW-0119">Carbohydrate metabolism</keyword>
<dbReference type="PROSITE" id="PS00809">
    <property type="entry name" value="ADP_GLC_PYROPHOSPH_2"/>
    <property type="match status" value="1"/>
</dbReference>
<dbReference type="Pfam" id="PF24894">
    <property type="entry name" value="Hexapep_GlmU"/>
    <property type="match status" value="1"/>
</dbReference>
<dbReference type="InterPro" id="IPR005835">
    <property type="entry name" value="NTP_transferase_dom"/>
</dbReference>
<dbReference type="Proteomes" id="UP001254770">
    <property type="component" value="Unassembled WGS sequence"/>
</dbReference>
<dbReference type="SUPFAM" id="SSF53448">
    <property type="entry name" value="Nucleotide-diphospho-sugar transferases"/>
    <property type="match status" value="1"/>
</dbReference>
<evidence type="ECO:0000256" key="9">
    <source>
        <dbReference type="HAMAP-Rule" id="MF_00624"/>
    </source>
</evidence>
<evidence type="ECO:0000256" key="5">
    <source>
        <dbReference type="ARBA" id="ARBA00022741"/>
    </source>
</evidence>
<dbReference type="GO" id="GO:0005524">
    <property type="term" value="F:ATP binding"/>
    <property type="evidence" value="ECO:0007669"/>
    <property type="project" value="UniProtKB-KW"/>
</dbReference>
<keyword evidence="4 9" id="KW-0548">Nucleotidyltransferase</keyword>
<sequence length="390" mass="43058">MEESPSSNKMKTEILAMILAGGKGSRLGKLTQKIAKPAVPFGGRYRIIDFTLSNCINSGINNVGVVTQYQPLALNNHIGNGSSWGFDGLNSGVTILQPYSSNDGSKWFEGTAHAIYQNMDYIDQMDPQYVLVLSGDHIYKMDYEAMLEDHKANNASLTVAVIEVPIEEASRFGIMNTDENDRIIEFEEKPEEPKSNLASMGIYIFNWSRLRSVLLNSYKKDDQMLDFGKHVIPAYLESGENVFAYRFDGYWKDVGTIDSLWEASMEFIDPEHSLNIRDKNWRILAKNTISPPHFLTENADVKNSLVVDGCYVAGHVEHSILSDDVQVKEGAKVVDSVVMPGATIGKNVQITKAIIGENAIIGDDAVVDGSEEIAVVGYSEVIGVLTSESE</sequence>
<feature type="binding site" evidence="9">
    <location>
        <position position="173"/>
    </location>
    <ligand>
        <name>alpha-D-glucose 1-phosphate</name>
        <dbReference type="ChEBI" id="CHEBI:58601"/>
    </ligand>
</feature>
<keyword evidence="5 9" id="KW-0547">Nucleotide-binding</keyword>
<dbReference type="InterPro" id="IPR011831">
    <property type="entry name" value="ADP-Glc_PPase"/>
</dbReference>
<dbReference type="NCBIfam" id="TIGR02091">
    <property type="entry name" value="glgC"/>
    <property type="match status" value="1"/>
</dbReference>
<accession>A0AAP5N5Y2</accession>
<comment type="caution">
    <text evidence="9">Lacks conserved residue(s) required for the propagation of feature annotation.</text>
</comment>
<dbReference type="RefSeq" id="WP_010744666.1">
    <property type="nucleotide sequence ID" value="NZ_BAAAXM010000030.1"/>
</dbReference>
<dbReference type="CDD" id="cd04651">
    <property type="entry name" value="LbH_G1P_AT_C"/>
    <property type="match status" value="1"/>
</dbReference>
<dbReference type="Gene3D" id="2.160.10.10">
    <property type="entry name" value="Hexapeptide repeat proteins"/>
    <property type="match status" value="1"/>
</dbReference>
<keyword evidence="6 9" id="KW-0067">ATP-binding</keyword>
<dbReference type="InterPro" id="IPR029044">
    <property type="entry name" value="Nucleotide-diphossugar_trans"/>
</dbReference>
<dbReference type="HAMAP" id="MF_00624">
    <property type="entry name" value="GlgC"/>
    <property type="match status" value="1"/>
</dbReference>
<evidence type="ECO:0000256" key="4">
    <source>
        <dbReference type="ARBA" id="ARBA00022695"/>
    </source>
</evidence>
<comment type="pathway">
    <text evidence="9">Glycan biosynthesis; glycogen biosynthesis.</text>
</comment>
<dbReference type="InterPro" id="IPR023049">
    <property type="entry name" value="GlgC_bac"/>
</dbReference>
<evidence type="ECO:0000256" key="6">
    <source>
        <dbReference type="ARBA" id="ARBA00022840"/>
    </source>
</evidence>
<evidence type="ECO:0000259" key="11">
    <source>
        <dbReference type="Pfam" id="PF24894"/>
    </source>
</evidence>
<evidence type="ECO:0000313" key="12">
    <source>
        <dbReference type="EMBL" id="MDT2539223.1"/>
    </source>
</evidence>
<comment type="caution">
    <text evidence="12">The sequence shown here is derived from an EMBL/GenBank/DDBJ whole genome shotgun (WGS) entry which is preliminary data.</text>
</comment>
<dbReference type="Pfam" id="PF00483">
    <property type="entry name" value="NTP_transferase"/>
    <property type="match status" value="1"/>
</dbReference>
<feature type="binding site" evidence="9">
    <location>
        <begin position="188"/>
        <end position="189"/>
    </location>
    <ligand>
        <name>alpha-D-glucose 1-phosphate</name>
        <dbReference type="ChEBI" id="CHEBI:58601"/>
    </ligand>
</feature>
<dbReference type="SUPFAM" id="SSF51161">
    <property type="entry name" value="Trimeric LpxA-like enzymes"/>
    <property type="match status" value="1"/>
</dbReference>